<protein>
    <submittedName>
        <fullName evidence="2">Uncharacterized protein</fullName>
    </submittedName>
</protein>
<dbReference type="AlphaFoldDB" id="A0A7T7WHJ7"/>
<evidence type="ECO:0000313" key="3">
    <source>
        <dbReference type="Proteomes" id="UP000596079"/>
    </source>
</evidence>
<keyword evidence="1" id="KW-0812">Transmembrane</keyword>
<sequence length="183" mass="21551">MSTSDIILFHQSAQTMKHMGLLLLCYPIGILMTLYLHTPDPPSSFIRGLVFLWQESPSFYGYMLGFLMLSLLVYSIKLKITSRTIYYTLAGYRISLCLYREAVHYSFINPQYDSIKARTKRWLTRLPAHQINQRDGTLDFILCQSSWRDRLCLRLFRIHLSMFSRQQAKEIIQAMHSAWNLRS</sequence>
<keyword evidence="1" id="KW-0472">Membrane</keyword>
<keyword evidence="1" id="KW-1133">Transmembrane helix</keyword>
<gene>
    <name evidence="2" type="ORF">IAQ69_12365</name>
</gene>
<proteinExistence type="predicted"/>
<accession>A0A7T7WHJ7</accession>
<dbReference type="Proteomes" id="UP000596079">
    <property type="component" value="Chromosome"/>
</dbReference>
<evidence type="ECO:0000313" key="2">
    <source>
        <dbReference type="EMBL" id="QQN87630.1"/>
    </source>
</evidence>
<dbReference type="RefSeq" id="WP_034590072.1">
    <property type="nucleotide sequence ID" value="NZ_CP060811.1"/>
</dbReference>
<organism evidence="2 3">
    <name type="scientific">Acinetobacter variabilis</name>
    <dbReference type="NCBI Taxonomy" id="70346"/>
    <lineage>
        <taxon>Bacteria</taxon>
        <taxon>Pseudomonadati</taxon>
        <taxon>Pseudomonadota</taxon>
        <taxon>Gammaproteobacteria</taxon>
        <taxon>Moraxellales</taxon>
        <taxon>Moraxellaceae</taxon>
        <taxon>Acinetobacter</taxon>
    </lineage>
</organism>
<feature type="transmembrane region" description="Helical" evidence="1">
    <location>
        <begin position="58"/>
        <end position="76"/>
    </location>
</feature>
<feature type="transmembrane region" description="Helical" evidence="1">
    <location>
        <begin position="21"/>
        <end position="38"/>
    </location>
</feature>
<evidence type="ECO:0000256" key="1">
    <source>
        <dbReference type="SAM" id="Phobius"/>
    </source>
</evidence>
<name>A0A7T7WHJ7_9GAMM</name>
<reference evidence="2 3" key="1">
    <citation type="submission" date="2020-08" db="EMBL/GenBank/DDBJ databases">
        <title>Emergence of ISAba1-mediated novel tet(X) in Acinetobacter variabilis from a chicken farm.</title>
        <authorList>
            <person name="Peng K."/>
            <person name="Li R."/>
        </authorList>
    </citation>
    <scope>NUCLEOTIDE SEQUENCE [LARGE SCALE GENOMIC DNA]</scope>
    <source>
        <strain evidence="2 3">XM9F202-2</strain>
    </source>
</reference>
<dbReference type="EMBL" id="CP060811">
    <property type="protein sequence ID" value="QQN87630.1"/>
    <property type="molecule type" value="Genomic_DNA"/>
</dbReference>